<protein>
    <submittedName>
        <fullName evidence="1">Uncharacterized protein</fullName>
    </submittedName>
</protein>
<name>A0AAW2XX96_9LAMI</name>
<organism evidence="1">
    <name type="scientific">Sesamum latifolium</name>
    <dbReference type="NCBI Taxonomy" id="2727402"/>
    <lineage>
        <taxon>Eukaryota</taxon>
        <taxon>Viridiplantae</taxon>
        <taxon>Streptophyta</taxon>
        <taxon>Embryophyta</taxon>
        <taxon>Tracheophyta</taxon>
        <taxon>Spermatophyta</taxon>
        <taxon>Magnoliopsida</taxon>
        <taxon>eudicotyledons</taxon>
        <taxon>Gunneridae</taxon>
        <taxon>Pentapetalae</taxon>
        <taxon>asterids</taxon>
        <taxon>lamiids</taxon>
        <taxon>Lamiales</taxon>
        <taxon>Pedaliaceae</taxon>
        <taxon>Sesamum</taxon>
    </lineage>
</organism>
<accession>A0AAW2XX96</accession>
<evidence type="ECO:0000313" key="1">
    <source>
        <dbReference type="EMBL" id="KAL0458391.1"/>
    </source>
</evidence>
<proteinExistence type="predicted"/>
<sequence length="80" mass="8820">MVGSKKRIRSLLVCDRGISYALGDTFMLLKAVATVVDRAGNDSLHRCNEACVVLSLKHSLIKDGNRRPIPYPKLRPGDGR</sequence>
<reference evidence="1" key="2">
    <citation type="journal article" date="2024" name="Plant">
        <title>Genomic evolution and insights into agronomic trait innovations of Sesamum species.</title>
        <authorList>
            <person name="Miao H."/>
            <person name="Wang L."/>
            <person name="Qu L."/>
            <person name="Liu H."/>
            <person name="Sun Y."/>
            <person name="Le M."/>
            <person name="Wang Q."/>
            <person name="Wei S."/>
            <person name="Zheng Y."/>
            <person name="Lin W."/>
            <person name="Duan Y."/>
            <person name="Cao H."/>
            <person name="Xiong S."/>
            <person name="Wang X."/>
            <person name="Wei L."/>
            <person name="Li C."/>
            <person name="Ma Q."/>
            <person name="Ju M."/>
            <person name="Zhao R."/>
            <person name="Li G."/>
            <person name="Mu C."/>
            <person name="Tian Q."/>
            <person name="Mei H."/>
            <person name="Zhang T."/>
            <person name="Gao T."/>
            <person name="Zhang H."/>
        </authorList>
    </citation>
    <scope>NUCLEOTIDE SEQUENCE</scope>
    <source>
        <strain evidence="1">KEN1</strain>
    </source>
</reference>
<reference evidence="1" key="1">
    <citation type="submission" date="2020-06" db="EMBL/GenBank/DDBJ databases">
        <authorList>
            <person name="Li T."/>
            <person name="Hu X."/>
            <person name="Zhang T."/>
            <person name="Song X."/>
            <person name="Zhang H."/>
            <person name="Dai N."/>
            <person name="Sheng W."/>
            <person name="Hou X."/>
            <person name="Wei L."/>
        </authorList>
    </citation>
    <scope>NUCLEOTIDE SEQUENCE</scope>
    <source>
        <strain evidence="1">KEN1</strain>
        <tissue evidence="1">Leaf</tissue>
    </source>
</reference>
<comment type="caution">
    <text evidence="1">The sequence shown here is derived from an EMBL/GenBank/DDBJ whole genome shotgun (WGS) entry which is preliminary data.</text>
</comment>
<dbReference type="EMBL" id="JACGWN010000002">
    <property type="protein sequence ID" value="KAL0458391.1"/>
    <property type="molecule type" value="Genomic_DNA"/>
</dbReference>
<dbReference type="AlphaFoldDB" id="A0AAW2XX96"/>
<gene>
    <name evidence="1" type="ORF">Slati_0466300</name>
</gene>